<evidence type="ECO:0000256" key="2">
    <source>
        <dbReference type="ARBA" id="ARBA00022438"/>
    </source>
</evidence>
<feature type="binding site" evidence="6">
    <location>
        <position position="201"/>
    </location>
    <ligand>
        <name>a divalent metal cation</name>
        <dbReference type="ChEBI" id="CHEBI:60240"/>
        <label>2</label>
        <note>catalytic</note>
    </ligand>
</feature>
<evidence type="ECO:0000256" key="5">
    <source>
        <dbReference type="ARBA" id="ARBA00022801"/>
    </source>
</evidence>
<comment type="caution">
    <text evidence="9">The sequence shown here is derived from an EMBL/GenBank/DDBJ whole genome shotgun (WGS) entry which is preliminary data.</text>
</comment>
<organism evidence="9 10">
    <name type="scientific">Paenibacillus albiflavus</name>
    <dbReference type="NCBI Taxonomy" id="2545760"/>
    <lineage>
        <taxon>Bacteria</taxon>
        <taxon>Bacillati</taxon>
        <taxon>Bacillota</taxon>
        <taxon>Bacilli</taxon>
        <taxon>Bacillales</taxon>
        <taxon>Paenibacillaceae</taxon>
        <taxon>Paenibacillus</taxon>
    </lineage>
</organism>
<gene>
    <name evidence="6 9" type="primary">map</name>
    <name evidence="9" type="ORF">E0485_19635</name>
</gene>
<evidence type="ECO:0000313" key="10">
    <source>
        <dbReference type="Proteomes" id="UP000295418"/>
    </source>
</evidence>
<keyword evidence="10" id="KW-1185">Reference proteome</keyword>
<comment type="function">
    <text evidence="1 6">Removes the N-terminal methionine from nascent proteins. The N-terminal methionine is often cleaved when the second residue in the primary sequence is small and uncharged (Met-Ala-, Cys, Gly, Pro, Ser, Thr, or Val). Requires deformylation of the N(alpha)-formylated initiator methionine before it can be hydrolyzed.</text>
</comment>
<comment type="cofactor">
    <cofactor evidence="6">
        <name>Co(2+)</name>
        <dbReference type="ChEBI" id="CHEBI:48828"/>
    </cofactor>
    <cofactor evidence="6">
        <name>Zn(2+)</name>
        <dbReference type="ChEBI" id="CHEBI:29105"/>
    </cofactor>
    <cofactor evidence="6">
        <name>Mn(2+)</name>
        <dbReference type="ChEBI" id="CHEBI:29035"/>
    </cofactor>
    <cofactor evidence="6">
        <name>Fe(2+)</name>
        <dbReference type="ChEBI" id="CHEBI:29033"/>
    </cofactor>
    <text evidence="6">Binds 2 divalent metal cations per subunit. Has a high-affinity and a low affinity metal-binding site. The true nature of the physiological cofactor is under debate. The enzyme is active with cobalt, zinc, manganese or divalent iron ions. Most likely, methionine aminopeptidases function as mononuclear Fe(2+)-metalloproteases under physiological conditions, and the catalytically relevant metal-binding site has been assigned to the histidine-containing high-affinity site.</text>
</comment>
<dbReference type="PANTHER" id="PTHR43330">
    <property type="entry name" value="METHIONINE AMINOPEPTIDASE"/>
    <property type="match status" value="1"/>
</dbReference>
<dbReference type="InterPro" id="IPR000994">
    <property type="entry name" value="Pept_M24"/>
</dbReference>
<feature type="binding site" evidence="6">
    <location>
        <position position="105"/>
    </location>
    <ligand>
        <name>a divalent metal cation</name>
        <dbReference type="ChEBI" id="CHEBI:60240"/>
        <label>2</label>
        <note>catalytic</note>
    </ligand>
</feature>
<dbReference type="PANTHER" id="PTHR43330:SF17">
    <property type="entry name" value="METHIONINE AMINOPEPTIDASE"/>
    <property type="match status" value="1"/>
</dbReference>
<evidence type="ECO:0000256" key="7">
    <source>
        <dbReference type="RuleBase" id="RU003653"/>
    </source>
</evidence>
<dbReference type="GO" id="GO:0070006">
    <property type="term" value="F:metalloaminopeptidase activity"/>
    <property type="evidence" value="ECO:0007669"/>
    <property type="project" value="UniProtKB-UniRule"/>
</dbReference>
<dbReference type="HAMAP" id="MF_01974">
    <property type="entry name" value="MetAP_1"/>
    <property type="match status" value="1"/>
</dbReference>
<protein>
    <recommendedName>
        <fullName evidence="6 7">Methionine aminopeptidase</fullName>
        <shortName evidence="6">MAP</shortName>
        <shortName evidence="6">MetAP</shortName>
        <ecNumber evidence="6 7">3.4.11.18</ecNumber>
    </recommendedName>
    <alternativeName>
        <fullName evidence="6">Peptidase M</fullName>
    </alternativeName>
</protein>
<dbReference type="PRINTS" id="PR00599">
    <property type="entry name" value="MAPEPTIDASE"/>
</dbReference>
<dbReference type="Pfam" id="PF00557">
    <property type="entry name" value="Peptidase_M24"/>
    <property type="match status" value="1"/>
</dbReference>
<sequence length="250" mass="27404">MIILKSNDEIRKLKEAGEVVAACHKEIAGMMKPGVTTHEINDKVVKIINKLGAKQVIKGYRGFPAETCASVNDVIAHGFPNDTPLLNGDIVTIDIVAELDGWIGDSAWTYAIGDISDEAKRLMRVTKEALYKGIEKSIAGNRLGDVQHAVQSHAEKNGFSVVRELYAHGVGRNLHEDPGYPHVGMPGKGIKLREGMVFTIEPMINVGTYLMTIDDDNWTTRTFDGKLSAQYEHTIAITSNGPLILTDQDH</sequence>
<dbReference type="SUPFAM" id="SSF55920">
    <property type="entry name" value="Creatinase/aminopeptidase"/>
    <property type="match status" value="1"/>
</dbReference>
<feature type="binding site" evidence="6">
    <location>
        <position position="77"/>
    </location>
    <ligand>
        <name>substrate</name>
    </ligand>
</feature>
<dbReference type="GO" id="GO:0005829">
    <property type="term" value="C:cytosol"/>
    <property type="evidence" value="ECO:0007669"/>
    <property type="project" value="TreeGrafter"/>
</dbReference>
<evidence type="ECO:0000256" key="4">
    <source>
        <dbReference type="ARBA" id="ARBA00022723"/>
    </source>
</evidence>
<evidence type="ECO:0000256" key="6">
    <source>
        <dbReference type="HAMAP-Rule" id="MF_01974"/>
    </source>
</evidence>
<feature type="binding site" evidence="6">
    <location>
        <position position="175"/>
    </location>
    <ligand>
        <name>substrate</name>
    </ligand>
</feature>
<keyword evidence="5 6" id="KW-0378">Hydrolase</keyword>
<keyword evidence="4 6" id="KW-0479">Metal-binding</keyword>
<accession>A0A4R4E8A5</accession>
<dbReference type="RefSeq" id="WP_132419770.1">
    <property type="nucleotide sequence ID" value="NZ_SKFG01000026.1"/>
</dbReference>
<dbReference type="NCBIfam" id="TIGR00500">
    <property type="entry name" value="met_pdase_I"/>
    <property type="match status" value="1"/>
</dbReference>
<dbReference type="Proteomes" id="UP000295418">
    <property type="component" value="Unassembled WGS sequence"/>
</dbReference>
<proteinExistence type="inferred from homology"/>
<dbReference type="CDD" id="cd01086">
    <property type="entry name" value="MetAP1"/>
    <property type="match status" value="1"/>
</dbReference>
<dbReference type="InterPro" id="IPR001714">
    <property type="entry name" value="Pept_M24_MAP"/>
</dbReference>
<comment type="catalytic activity">
    <reaction evidence="6 7">
        <text>Release of N-terminal amino acids, preferentially methionine, from peptides and arylamides.</text>
        <dbReference type="EC" id="3.4.11.18"/>
    </reaction>
</comment>
<comment type="similarity">
    <text evidence="6">Belongs to the peptidase M24A family. Methionine aminopeptidase type 1 subfamily.</text>
</comment>
<feature type="binding site" evidence="6">
    <location>
        <position position="232"/>
    </location>
    <ligand>
        <name>a divalent metal cation</name>
        <dbReference type="ChEBI" id="CHEBI:60240"/>
        <label>1</label>
    </ligand>
</feature>
<evidence type="ECO:0000259" key="8">
    <source>
        <dbReference type="Pfam" id="PF00557"/>
    </source>
</evidence>
<keyword evidence="2 6" id="KW-0031">Aminopeptidase</keyword>
<reference evidence="9 10" key="1">
    <citation type="submission" date="2019-03" db="EMBL/GenBank/DDBJ databases">
        <authorList>
            <person name="Kim M.K.M."/>
        </authorList>
    </citation>
    <scope>NUCLEOTIDE SEQUENCE [LARGE SCALE GENOMIC DNA]</scope>
    <source>
        <strain evidence="9 10">18JY21-1</strain>
    </source>
</reference>
<dbReference type="GO" id="GO:0006508">
    <property type="term" value="P:proteolysis"/>
    <property type="evidence" value="ECO:0007669"/>
    <property type="project" value="UniProtKB-KW"/>
</dbReference>
<dbReference type="InterPro" id="IPR036005">
    <property type="entry name" value="Creatinase/aminopeptidase-like"/>
</dbReference>
<dbReference type="EMBL" id="SKFG01000026">
    <property type="protein sequence ID" value="TCZ74331.1"/>
    <property type="molecule type" value="Genomic_DNA"/>
</dbReference>
<dbReference type="Gene3D" id="3.90.230.10">
    <property type="entry name" value="Creatinase/methionine aminopeptidase superfamily"/>
    <property type="match status" value="1"/>
</dbReference>
<dbReference type="EC" id="3.4.11.18" evidence="6 7"/>
<feature type="domain" description="Peptidase M24" evidence="8">
    <location>
        <begin position="12"/>
        <end position="238"/>
    </location>
</feature>
<feature type="binding site" evidence="6">
    <location>
        <position position="232"/>
    </location>
    <ligand>
        <name>a divalent metal cation</name>
        <dbReference type="ChEBI" id="CHEBI:60240"/>
        <label>2</label>
        <note>catalytic</note>
    </ligand>
</feature>
<dbReference type="OrthoDB" id="9802055at2"/>
<dbReference type="InterPro" id="IPR002467">
    <property type="entry name" value="Pept_M24A_MAP1"/>
</dbReference>
<dbReference type="GO" id="GO:0004239">
    <property type="term" value="F:initiator methionyl aminopeptidase activity"/>
    <property type="evidence" value="ECO:0007669"/>
    <property type="project" value="UniProtKB-UniRule"/>
</dbReference>
<keyword evidence="3 6" id="KW-0645">Protease</keyword>
<dbReference type="GO" id="GO:0046872">
    <property type="term" value="F:metal ion binding"/>
    <property type="evidence" value="ECO:0007669"/>
    <property type="project" value="UniProtKB-UniRule"/>
</dbReference>
<feature type="binding site" evidence="6">
    <location>
        <position position="105"/>
    </location>
    <ligand>
        <name>a divalent metal cation</name>
        <dbReference type="ChEBI" id="CHEBI:60240"/>
        <label>1</label>
    </ligand>
</feature>
<evidence type="ECO:0000256" key="3">
    <source>
        <dbReference type="ARBA" id="ARBA00022670"/>
    </source>
</evidence>
<evidence type="ECO:0000256" key="1">
    <source>
        <dbReference type="ARBA" id="ARBA00002521"/>
    </source>
</evidence>
<dbReference type="AlphaFoldDB" id="A0A4R4E8A5"/>
<feature type="binding site" evidence="6">
    <location>
        <position position="168"/>
    </location>
    <ligand>
        <name>a divalent metal cation</name>
        <dbReference type="ChEBI" id="CHEBI:60240"/>
        <label>2</label>
        <note>catalytic</note>
    </ligand>
</feature>
<feature type="binding site" evidence="6">
    <location>
        <position position="94"/>
    </location>
    <ligand>
        <name>a divalent metal cation</name>
        <dbReference type="ChEBI" id="CHEBI:60240"/>
        <label>1</label>
    </ligand>
</feature>
<evidence type="ECO:0000313" key="9">
    <source>
        <dbReference type="EMBL" id="TCZ74331.1"/>
    </source>
</evidence>
<comment type="subunit">
    <text evidence="6">Monomer.</text>
</comment>
<name>A0A4R4E8A5_9BACL</name>